<protein>
    <submittedName>
        <fullName evidence="1">Uncharacterized protein</fullName>
    </submittedName>
</protein>
<dbReference type="Gene3D" id="3.30.420.40">
    <property type="match status" value="1"/>
</dbReference>
<dbReference type="EMBL" id="MWAK01000244">
    <property type="protein sequence ID" value="OPZ90604.1"/>
    <property type="molecule type" value="Genomic_DNA"/>
</dbReference>
<name>A0A1V5MBI3_UNCT6</name>
<gene>
    <name evidence="1" type="ORF">BWY73_01281</name>
</gene>
<comment type="caution">
    <text evidence="1">The sequence shown here is derived from an EMBL/GenBank/DDBJ whole genome shotgun (WGS) entry which is preliminary data.</text>
</comment>
<evidence type="ECO:0000313" key="1">
    <source>
        <dbReference type="EMBL" id="OPZ90604.1"/>
    </source>
</evidence>
<dbReference type="AlphaFoldDB" id="A0A1V5MBI3"/>
<proteinExistence type="predicted"/>
<organism evidence="1">
    <name type="scientific">candidate division TA06 bacterium ADurb.Bin417</name>
    <dbReference type="NCBI Taxonomy" id="1852828"/>
    <lineage>
        <taxon>Bacteria</taxon>
        <taxon>Bacteria division TA06</taxon>
    </lineage>
</organism>
<accession>A0A1V5MBI3</accession>
<dbReference type="InterPro" id="IPR043129">
    <property type="entry name" value="ATPase_NBD"/>
</dbReference>
<sequence length="84" mass="9355">MTSHPPGLDITGLEVTVPEISEAAGRGAARLALAGLSGRHPESRFKLAGRRFRPHPGRTEAYVKKYELYRRLKRQLEKEGENDG</sequence>
<reference evidence="1" key="1">
    <citation type="submission" date="2017-02" db="EMBL/GenBank/DDBJ databases">
        <title>Delving into the versatile metabolic prowess of the omnipresent phylum Bacteroidetes.</title>
        <authorList>
            <person name="Nobu M.K."/>
            <person name="Mei R."/>
            <person name="Narihiro T."/>
            <person name="Kuroda K."/>
            <person name="Liu W.-T."/>
        </authorList>
    </citation>
    <scope>NUCLEOTIDE SEQUENCE</scope>
    <source>
        <strain evidence="1">ADurb.Bin417</strain>
    </source>
</reference>
<dbReference type="Proteomes" id="UP000485484">
    <property type="component" value="Unassembled WGS sequence"/>
</dbReference>
<dbReference type="SUPFAM" id="SSF53067">
    <property type="entry name" value="Actin-like ATPase domain"/>
    <property type="match status" value="1"/>
</dbReference>